<gene>
    <name evidence="1" type="ORF">BOW51_09115</name>
</gene>
<dbReference type="Proteomes" id="UP000190896">
    <property type="component" value="Unassembled WGS sequence"/>
</dbReference>
<organism evidence="1 2">
    <name type="scientific">Solemya velesiana gill symbiont</name>
    <dbReference type="NCBI Taxonomy" id="1918948"/>
    <lineage>
        <taxon>Bacteria</taxon>
        <taxon>Pseudomonadati</taxon>
        <taxon>Pseudomonadota</taxon>
        <taxon>Gammaproteobacteria</taxon>
        <taxon>sulfur-oxidizing symbionts</taxon>
    </lineage>
</organism>
<keyword evidence="2" id="KW-1185">Reference proteome</keyword>
<evidence type="ECO:0000313" key="1">
    <source>
        <dbReference type="EMBL" id="OOZ36036.1"/>
    </source>
</evidence>
<dbReference type="AlphaFoldDB" id="A0A1T2KTJ2"/>
<dbReference type="EMBL" id="MPRJ01000058">
    <property type="protein sequence ID" value="OOZ36036.1"/>
    <property type="molecule type" value="Genomic_DNA"/>
</dbReference>
<dbReference type="OrthoDB" id="7057085at2"/>
<reference evidence="1 2" key="1">
    <citation type="submission" date="2016-11" db="EMBL/GenBank/DDBJ databases">
        <title>Mixed transmission modes and dynamic genome evolution in an obligate animal-bacterial symbiosis.</title>
        <authorList>
            <person name="Russell S.L."/>
            <person name="Corbett-Detig R.B."/>
            <person name="Cavanaugh C.M."/>
        </authorList>
    </citation>
    <scope>NUCLEOTIDE SEQUENCE [LARGE SCALE GENOMIC DNA]</scope>
    <source>
        <strain evidence="1">Se-Cadez</strain>
    </source>
</reference>
<evidence type="ECO:0000313" key="2">
    <source>
        <dbReference type="Proteomes" id="UP000190896"/>
    </source>
</evidence>
<evidence type="ECO:0008006" key="3">
    <source>
        <dbReference type="Google" id="ProtNLM"/>
    </source>
</evidence>
<accession>A0A1T2KTJ2</accession>
<name>A0A1T2KTJ2_9GAMM</name>
<dbReference type="RefSeq" id="WP_078487706.1">
    <property type="nucleotide sequence ID" value="NZ_MPRJ01000058.1"/>
</dbReference>
<sequence>MDRKIVLGILSLSLIALAIAILIPSGRVPDSKPTLPWQIQIDGRGLPTVFDLTLGESTLSSAQGIFKETGDISLFATPDDHLSAEAFFERLYINGIRASMILTLDLDQGTLSDMFDRGVRLQKLETGNRKISLAGEDYDRLATARINHITYVPAANLDGELIKGRFGEPVRRIMEPETGAEHWLYPEKGLDIALNPDEKEVFQYVIPAEFDRILEPLEAAAEKSTPENQ</sequence>
<comment type="caution">
    <text evidence="1">The sequence shown here is derived from an EMBL/GenBank/DDBJ whole genome shotgun (WGS) entry which is preliminary data.</text>
</comment>
<protein>
    <recommendedName>
        <fullName evidence="3">Lytic murein transglycosylase</fullName>
    </recommendedName>
</protein>
<proteinExistence type="predicted"/>